<dbReference type="Pfam" id="PF05346">
    <property type="entry name" value="DUF747"/>
    <property type="match status" value="1"/>
</dbReference>
<sequence>MTNSSTTPPPPHTRQTHQHQLEEWSTRSPCAMSDDNPPNGRDDDDDVFAAPSSNDQLATPALTPISEHGSRESSAFLDGEDEQGSRRSADAVIEVDKQAVLSTQSNGAVNRESRAGSATKLSHSQLQEFVQSPENLPVRVLDESGREGSTVHSRRPSDHIPPIGLDASDIHTTPAGDSLDNHTGSNTLQRLTEPSFLGATPAAITTARPSKGSRSASTPLVHRKSSSSKPSAARPALDPLNTDDLNAAQTVRQARMTPTLDRFPSPAPPLLPIPPFSLPTYLQLELSSDRPSALYIHRSTSADFPYESSKVKFERLLNFLWLPHNLEQVLWFGAIACLDSWLYTFTILPLRFFKAISILLQWMLHNTIKELHDLNAFVYSGIGRMWQRKRGRSFSETPRGSISEGDSSRRHSVVDATADAAASKMNGHISHAPTDRKRRTNNPAFRHRRTKSTPSALLPNHKADILQGLLVIISCTLLMYFDASRMYHSIRGQAAIKLYVIYNVLEVFDRLFSALGQDVLECLFSKETLERDEHGRSKILRPLWMFCLALVYNVTHATALFYQVVTLNVAVNSYNNALLTLLMSNQFVEIKGTVFKKFDKENLFQMTCADIVERFQLWLLLLIIALRNIVEVGGLSISLNSAFGDSPEPFNPGLNGTSAIPLTSAFVIPKAFTLFPKWTGEVLGPFLIVLGSEALVDWCKHAYIGKFNNIKPNIYSRFLDVLAKDYYTHAFADQNLTKRLGLPVIPLSCLVIRACMQTYHMFLATHMPLPIASAATSISLESDSTGQIPATTAALQHIDDIFRRALGRSSFGAGGGNGSGPSTSTFSWWSVDDLIAFATMCVFFLALYLVLLALKLILGMALLSFARKRYAGMKAREGESVETQGKRVGRLATVEVGEDKRRWIYGDDAEGLREVREREERGRRAAKAEMKLDGVMRYSMAGKRICMREAIAIPPPPYEHADLAPTSEDRRNIQPPPHVHLTSPRYSQEGATNSRRKMEKLKGQVSGLLDVDQPPRRSKGLKYTDKEASEAQRDLEHSVGLGHKPNQVPDGTPDINGEMRTIMLGWHPVAGGAGKWFAEKTIIGKQITHRIGKFPDPTQHWAVIVGDYVHELWMDEKLDIIYFNEKHVPEEWHTYEVGKTRFNDQALRKAGQMTIHNMREKHAAYNLISNNCQNFAVNLLDKVQVGAHKEFATAFTVYQHATGDHEVMDLWQDKQPAEQQKLDEDAAEVPKAKRDDTTQVAEQVMKENTTHLDHGD</sequence>
<dbReference type="InterPro" id="IPR008010">
    <property type="entry name" value="Tatp1"/>
</dbReference>
<dbReference type="GO" id="GO:0005789">
    <property type="term" value="C:endoplasmic reticulum membrane"/>
    <property type="evidence" value="ECO:0007669"/>
    <property type="project" value="TreeGrafter"/>
</dbReference>
<dbReference type="PANTHER" id="PTHR13317:SF4">
    <property type="entry name" value="TRANSMEMBRANE ANTERIOR POSTERIOR TRANSFORMATION PROTEIN 1 HOMOLOG"/>
    <property type="match status" value="1"/>
</dbReference>
<feature type="region of interest" description="Disordered" evidence="6">
    <location>
        <begin position="195"/>
        <end position="242"/>
    </location>
</feature>
<dbReference type="RefSeq" id="XP_033587433.1">
    <property type="nucleotide sequence ID" value="XM_033735644.1"/>
</dbReference>
<evidence type="ECO:0000256" key="5">
    <source>
        <dbReference type="ARBA" id="ARBA00023136"/>
    </source>
</evidence>
<evidence type="ECO:0000256" key="7">
    <source>
        <dbReference type="SAM" id="Phobius"/>
    </source>
</evidence>
<feature type="compositionally biased region" description="Basic and acidic residues" evidence="6">
    <location>
        <begin position="1216"/>
        <end position="1237"/>
    </location>
</feature>
<evidence type="ECO:0000313" key="8">
    <source>
        <dbReference type="EMBL" id="KAF2480863.1"/>
    </source>
</evidence>
<proteinExistence type="inferred from homology"/>
<accession>A0A6A6PN52</accession>
<evidence type="ECO:0000256" key="2">
    <source>
        <dbReference type="ARBA" id="ARBA00008803"/>
    </source>
</evidence>
<feature type="region of interest" description="Disordered" evidence="6">
    <location>
        <begin position="955"/>
        <end position="1052"/>
    </location>
</feature>
<feature type="compositionally biased region" description="Basic residues" evidence="6">
    <location>
        <begin position="436"/>
        <end position="451"/>
    </location>
</feature>
<protein>
    <submittedName>
        <fullName evidence="8">Eukaryotic membrane protein family-domain-containing protein</fullName>
    </submittedName>
</protein>
<feature type="region of interest" description="Disordered" evidence="6">
    <location>
        <begin position="1"/>
        <end position="123"/>
    </location>
</feature>
<dbReference type="GeneID" id="54476646"/>
<feature type="compositionally biased region" description="Polar residues" evidence="6">
    <location>
        <begin position="984"/>
        <end position="993"/>
    </location>
</feature>
<dbReference type="OrthoDB" id="5376140at2759"/>
<feature type="transmembrane region" description="Helical" evidence="7">
    <location>
        <begin position="834"/>
        <end position="866"/>
    </location>
</feature>
<evidence type="ECO:0000256" key="4">
    <source>
        <dbReference type="ARBA" id="ARBA00022989"/>
    </source>
</evidence>
<dbReference type="PANTHER" id="PTHR13317">
    <property type="entry name" value="TRANSMEMBRANE ANTERIOR POSTERIOR TRANSFORMATION PROTEIN 1 HOMOLOG"/>
    <property type="match status" value="1"/>
</dbReference>
<evidence type="ECO:0000313" key="9">
    <source>
        <dbReference type="Proteomes" id="UP000799767"/>
    </source>
</evidence>
<comment type="subcellular location">
    <subcellularLocation>
        <location evidence="1">Membrane</location>
        <topology evidence="1">Multi-pass membrane protein</topology>
    </subcellularLocation>
</comment>
<feature type="region of interest" description="Disordered" evidence="6">
    <location>
        <begin position="427"/>
        <end position="454"/>
    </location>
</feature>
<feature type="region of interest" description="Disordered" evidence="6">
    <location>
        <begin position="393"/>
        <end position="412"/>
    </location>
</feature>
<reference evidence="8" key="1">
    <citation type="journal article" date="2020" name="Stud. Mycol.">
        <title>101 Dothideomycetes genomes: a test case for predicting lifestyles and emergence of pathogens.</title>
        <authorList>
            <person name="Haridas S."/>
            <person name="Albert R."/>
            <person name="Binder M."/>
            <person name="Bloem J."/>
            <person name="Labutti K."/>
            <person name="Salamov A."/>
            <person name="Andreopoulos B."/>
            <person name="Baker S."/>
            <person name="Barry K."/>
            <person name="Bills G."/>
            <person name="Bluhm B."/>
            <person name="Cannon C."/>
            <person name="Castanera R."/>
            <person name="Culley D."/>
            <person name="Daum C."/>
            <person name="Ezra D."/>
            <person name="Gonzalez J."/>
            <person name="Henrissat B."/>
            <person name="Kuo A."/>
            <person name="Liang C."/>
            <person name="Lipzen A."/>
            <person name="Lutzoni F."/>
            <person name="Magnuson J."/>
            <person name="Mondo S."/>
            <person name="Nolan M."/>
            <person name="Ohm R."/>
            <person name="Pangilinan J."/>
            <person name="Park H.-J."/>
            <person name="Ramirez L."/>
            <person name="Alfaro M."/>
            <person name="Sun H."/>
            <person name="Tritt A."/>
            <person name="Yoshinaga Y."/>
            <person name="Zwiers L.-H."/>
            <person name="Turgeon B."/>
            <person name="Goodwin S."/>
            <person name="Spatafora J."/>
            <person name="Crous P."/>
            <person name="Grigoriev I."/>
        </authorList>
    </citation>
    <scope>NUCLEOTIDE SEQUENCE</scope>
    <source>
        <strain evidence="8">CBS 113389</strain>
    </source>
</reference>
<keyword evidence="4 7" id="KW-1133">Transmembrane helix</keyword>
<evidence type="ECO:0000256" key="3">
    <source>
        <dbReference type="ARBA" id="ARBA00022692"/>
    </source>
</evidence>
<gene>
    <name evidence="8" type="ORF">BDY17DRAFT_312677</name>
</gene>
<feature type="compositionally biased region" description="Basic and acidic residues" evidence="6">
    <location>
        <begin position="1022"/>
        <end position="1037"/>
    </location>
</feature>
<evidence type="ECO:0000256" key="1">
    <source>
        <dbReference type="ARBA" id="ARBA00004141"/>
    </source>
</evidence>
<dbReference type="EMBL" id="MU001639">
    <property type="protein sequence ID" value="KAF2480863.1"/>
    <property type="molecule type" value="Genomic_DNA"/>
</dbReference>
<feature type="compositionally biased region" description="Basic and acidic residues" evidence="6">
    <location>
        <begin position="1244"/>
        <end position="1256"/>
    </location>
</feature>
<feature type="region of interest" description="Disordered" evidence="6">
    <location>
        <begin position="143"/>
        <end position="163"/>
    </location>
</feature>
<keyword evidence="5 7" id="KW-0472">Membrane</keyword>
<dbReference type="Proteomes" id="UP000799767">
    <property type="component" value="Unassembled WGS sequence"/>
</dbReference>
<feature type="compositionally biased region" description="Low complexity" evidence="6">
    <location>
        <begin position="227"/>
        <end position="236"/>
    </location>
</feature>
<feature type="compositionally biased region" description="Basic and acidic residues" evidence="6">
    <location>
        <begin position="959"/>
        <end position="972"/>
    </location>
</feature>
<feature type="region of interest" description="Disordered" evidence="6">
    <location>
        <begin position="169"/>
        <end position="188"/>
    </location>
</feature>
<feature type="compositionally biased region" description="Basic and acidic residues" evidence="6">
    <location>
        <begin position="83"/>
        <end position="97"/>
    </location>
</feature>
<comment type="similarity">
    <text evidence="2">Belongs to the TAPT1 family.</text>
</comment>
<dbReference type="AlphaFoldDB" id="A0A6A6PN52"/>
<keyword evidence="9" id="KW-1185">Reference proteome</keyword>
<feature type="region of interest" description="Disordered" evidence="6">
    <location>
        <begin position="1216"/>
        <end position="1256"/>
    </location>
</feature>
<name>A0A6A6PN52_9PEZI</name>
<evidence type="ECO:0000256" key="6">
    <source>
        <dbReference type="SAM" id="MobiDB-lite"/>
    </source>
</evidence>
<keyword evidence="3 7" id="KW-0812">Transmembrane</keyword>
<organism evidence="8 9">
    <name type="scientific">Neohortaea acidophila</name>
    <dbReference type="NCBI Taxonomy" id="245834"/>
    <lineage>
        <taxon>Eukaryota</taxon>
        <taxon>Fungi</taxon>
        <taxon>Dikarya</taxon>
        <taxon>Ascomycota</taxon>
        <taxon>Pezizomycotina</taxon>
        <taxon>Dothideomycetes</taxon>
        <taxon>Dothideomycetidae</taxon>
        <taxon>Mycosphaerellales</taxon>
        <taxon>Teratosphaeriaceae</taxon>
        <taxon>Neohortaea</taxon>
    </lineage>
</organism>